<evidence type="ECO:0000313" key="2">
    <source>
        <dbReference type="Proteomes" id="UP001500929"/>
    </source>
</evidence>
<protein>
    <recommendedName>
        <fullName evidence="3">HNH endonuclease</fullName>
    </recommendedName>
</protein>
<keyword evidence="2" id="KW-1185">Reference proteome</keyword>
<proteinExistence type="predicted"/>
<dbReference type="EMBL" id="BAAAQY010000003">
    <property type="protein sequence ID" value="GAA2230013.1"/>
    <property type="molecule type" value="Genomic_DNA"/>
</dbReference>
<reference evidence="1 2" key="1">
    <citation type="journal article" date="2019" name="Int. J. Syst. Evol. Microbiol.">
        <title>The Global Catalogue of Microorganisms (GCM) 10K type strain sequencing project: providing services to taxonomists for standard genome sequencing and annotation.</title>
        <authorList>
            <consortium name="The Broad Institute Genomics Platform"/>
            <consortium name="The Broad Institute Genome Sequencing Center for Infectious Disease"/>
            <person name="Wu L."/>
            <person name="Ma J."/>
        </authorList>
    </citation>
    <scope>NUCLEOTIDE SEQUENCE [LARGE SCALE GENOMIC DNA]</scope>
    <source>
        <strain evidence="1 2">JCM 16117</strain>
    </source>
</reference>
<sequence>MSRRYIRHSSIVKAWATLGEECPFELLRADPGEPGCFGCGWRTPTPDAAERLGDSFSEWDLVGGLLEKAHLVDHSADPSLDDDPLNYALLCRRCHRSMTRTVFGVGDAEAAISWILGRPEREWAYQLLTDSPEIRAAVDQSNKREYARALDKLRDGLDAELARERTCAS</sequence>
<gene>
    <name evidence="1" type="ORF">GCM10009851_13430</name>
</gene>
<name>A0ABN3DFR9_9MICO</name>
<dbReference type="RefSeq" id="WP_259478841.1">
    <property type="nucleotide sequence ID" value="NZ_BAAAQY010000003.1"/>
</dbReference>
<evidence type="ECO:0000313" key="1">
    <source>
        <dbReference type="EMBL" id="GAA2230013.1"/>
    </source>
</evidence>
<organism evidence="1 2">
    <name type="scientific">Herbiconiux moechotypicola</name>
    <dbReference type="NCBI Taxonomy" id="637393"/>
    <lineage>
        <taxon>Bacteria</taxon>
        <taxon>Bacillati</taxon>
        <taxon>Actinomycetota</taxon>
        <taxon>Actinomycetes</taxon>
        <taxon>Micrococcales</taxon>
        <taxon>Microbacteriaceae</taxon>
        <taxon>Herbiconiux</taxon>
    </lineage>
</organism>
<evidence type="ECO:0008006" key="3">
    <source>
        <dbReference type="Google" id="ProtNLM"/>
    </source>
</evidence>
<comment type="caution">
    <text evidence="1">The sequence shown here is derived from an EMBL/GenBank/DDBJ whole genome shotgun (WGS) entry which is preliminary data.</text>
</comment>
<dbReference type="Proteomes" id="UP001500929">
    <property type="component" value="Unassembled WGS sequence"/>
</dbReference>
<accession>A0ABN3DFR9</accession>